<feature type="transmembrane region" description="Helical" evidence="1">
    <location>
        <begin position="229"/>
        <end position="254"/>
    </location>
</feature>
<feature type="transmembrane region" description="Helical" evidence="1">
    <location>
        <begin position="274"/>
        <end position="299"/>
    </location>
</feature>
<dbReference type="AlphaFoldDB" id="A0A090IIF2"/>
<dbReference type="EMBL" id="LN554846">
    <property type="protein sequence ID" value="CED70266.1"/>
    <property type="molecule type" value="Genomic_DNA"/>
</dbReference>
<dbReference type="InterPro" id="IPR049458">
    <property type="entry name" value="EpsG-like"/>
</dbReference>
<feature type="transmembrane region" description="Helical" evidence="1">
    <location>
        <begin position="333"/>
        <end position="350"/>
    </location>
</feature>
<dbReference type="Pfam" id="PF14897">
    <property type="entry name" value="EpsG"/>
    <property type="match status" value="1"/>
</dbReference>
<evidence type="ECO:0000313" key="2">
    <source>
        <dbReference type="EMBL" id="CED70266.1"/>
    </source>
</evidence>
<evidence type="ECO:0000313" key="3">
    <source>
        <dbReference type="Proteomes" id="UP000032427"/>
    </source>
</evidence>
<name>A0A090IIF2_9GAMM</name>
<proteinExistence type="predicted"/>
<feature type="transmembrane region" description="Helical" evidence="1">
    <location>
        <begin position="357"/>
        <end position="375"/>
    </location>
</feature>
<feature type="transmembrane region" description="Helical" evidence="1">
    <location>
        <begin position="125"/>
        <end position="147"/>
    </location>
</feature>
<feature type="transmembrane region" description="Helical" evidence="1">
    <location>
        <begin position="55"/>
        <end position="73"/>
    </location>
</feature>
<dbReference type="Proteomes" id="UP000032427">
    <property type="component" value="Chromosome 1"/>
</dbReference>
<protein>
    <submittedName>
        <fullName evidence="2">Putative polysaccharide polymerase</fullName>
    </submittedName>
</protein>
<dbReference type="GeneID" id="28539701"/>
<sequence>MTSAFLQQKVDVNDLSEKIFFSLFILVLSAFFPALTIVVILFFSIRYSKSTNNLFLGYVLFILSFCISVIYSAQPKFLATDFGIYYEYYMSIVNGHEYEFSILSFEPGYYFVNYIISLFGVEKEVIFSIVMDTTVIFGIALSTSILIKKKYSQLNIFFVIIIAVYCSKLGSFALLWRQAFSLIFMLLMFSCEKKRWAAFFLILSCLFHFSSIVVGILCYSVYRFKEKNIYYLCVLSCFGFLWSVGLGNVISNVFPPILKAKLEFSLGGFRTDYILDAIKTIIIFIPFIFYIFICNLFGFNQQYTLENRREYLFILLTVCFIMGFSLVPHAFRFIFPFSCVLVSVYTAVIMMTVKDKLLFILFFSYIVAMGSLRFLSPQYSFEYPFFDVQPFYYFYWN</sequence>
<dbReference type="STRING" id="80852.AWOD_I_0171"/>
<keyword evidence="1" id="KW-0472">Membrane</keyword>
<feature type="transmembrane region" description="Helical" evidence="1">
    <location>
        <begin position="154"/>
        <end position="176"/>
    </location>
</feature>
<dbReference type="KEGG" id="awd:AWOD_I_0171"/>
<reference evidence="3" key="1">
    <citation type="submission" date="2014-09" db="EMBL/GenBank/DDBJ databases">
        <authorList>
            <person name="Hjerde E."/>
        </authorList>
    </citation>
    <scope>NUCLEOTIDE SEQUENCE [LARGE SCALE GENOMIC DNA]</scope>
    <source>
        <strain evidence="3">06/09/139</strain>
    </source>
</reference>
<dbReference type="HOGENOM" id="CLU_693780_0_0_6"/>
<keyword evidence="1" id="KW-1133">Transmembrane helix</keyword>
<organism evidence="2 3">
    <name type="scientific">Aliivibrio wodanis</name>
    <dbReference type="NCBI Taxonomy" id="80852"/>
    <lineage>
        <taxon>Bacteria</taxon>
        <taxon>Pseudomonadati</taxon>
        <taxon>Pseudomonadota</taxon>
        <taxon>Gammaproteobacteria</taxon>
        <taxon>Vibrionales</taxon>
        <taxon>Vibrionaceae</taxon>
        <taxon>Aliivibrio</taxon>
    </lineage>
</organism>
<feature type="transmembrane region" description="Helical" evidence="1">
    <location>
        <begin position="20"/>
        <end position="43"/>
    </location>
</feature>
<feature type="transmembrane region" description="Helical" evidence="1">
    <location>
        <begin position="196"/>
        <end position="222"/>
    </location>
</feature>
<gene>
    <name evidence="2" type="primary">wzy</name>
    <name evidence="2" type="ORF">AWOD_I_0171</name>
</gene>
<feature type="transmembrane region" description="Helical" evidence="1">
    <location>
        <begin position="311"/>
        <end position="327"/>
    </location>
</feature>
<evidence type="ECO:0000256" key="1">
    <source>
        <dbReference type="SAM" id="Phobius"/>
    </source>
</evidence>
<keyword evidence="1" id="KW-0812">Transmembrane</keyword>
<dbReference type="PATRIC" id="fig|80852.17.peg.176"/>
<keyword evidence="3" id="KW-1185">Reference proteome</keyword>
<accession>A0A090IIF2</accession>